<protein>
    <submittedName>
        <fullName evidence="4">Iron-regulated ABC transporter permease protein SufD</fullName>
    </submittedName>
</protein>
<dbReference type="InterPro" id="IPR011542">
    <property type="entry name" value="SUF_FeS_clus_asmbl_SufD"/>
</dbReference>
<reference evidence="4" key="1">
    <citation type="submission" date="2019-02" db="EMBL/GenBank/DDBJ databases">
        <authorList>
            <person name="Gruber-Vodicka R. H."/>
            <person name="Seah K. B. B."/>
        </authorList>
    </citation>
    <scope>NUCLEOTIDE SEQUENCE</scope>
    <source>
        <strain evidence="4">BECK_BZ15</strain>
    </source>
</reference>
<gene>
    <name evidence="4" type="ORF">BECKFW1821A_GA0114235_103027</name>
</gene>
<dbReference type="InterPro" id="IPR055346">
    <property type="entry name" value="Fe-S_cluster_assembly_SufBD"/>
</dbReference>
<dbReference type="AlphaFoldDB" id="A0A450SEK9"/>
<proteinExistence type="inferred from homology"/>
<accession>A0A450SEK9</accession>
<dbReference type="Pfam" id="PF19295">
    <property type="entry name" value="SufBD_N"/>
    <property type="match status" value="1"/>
</dbReference>
<comment type="similarity">
    <text evidence="1">Belongs to the iron-sulfur cluster assembly SufBD family.</text>
</comment>
<name>A0A450SEK9_9GAMM</name>
<dbReference type="GO" id="GO:0016226">
    <property type="term" value="P:iron-sulfur cluster assembly"/>
    <property type="evidence" value="ECO:0007669"/>
    <property type="project" value="InterPro"/>
</dbReference>
<dbReference type="Pfam" id="PF01458">
    <property type="entry name" value="SUFBD_core"/>
    <property type="match status" value="1"/>
</dbReference>
<organism evidence="4">
    <name type="scientific">Candidatus Kentrum sp. FW</name>
    <dbReference type="NCBI Taxonomy" id="2126338"/>
    <lineage>
        <taxon>Bacteria</taxon>
        <taxon>Pseudomonadati</taxon>
        <taxon>Pseudomonadota</taxon>
        <taxon>Gammaproteobacteria</taxon>
        <taxon>Candidatus Kentrum</taxon>
    </lineage>
</organism>
<dbReference type="InterPro" id="IPR000825">
    <property type="entry name" value="SUF_FeS_clus_asmbl_SufBD_core"/>
</dbReference>
<dbReference type="SUPFAM" id="SSF101960">
    <property type="entry name" value="Stabilizer of iron transporter SufD"/>
    <property type="match status" value="1"/>
</dbReference>
<feature type="domain" description="SUF system FeS cluster assembly SufBD N-terminal" evidence="3">
    <location>
        <begin position="2"/>
        <end position="181"/>
    </location>
</feature>
<evidence type="ECO:0000256" key="1">
    <source>
        <dbReference type="ARBA" id="ARBA00043967"/>
    </source>
</evidence>
<dbReference type="InterPro" id="IPR045595">
    <property type="entry name" value="SufBD_N"/>
</dbReference>
<dbReference type="PANTHER" id="PTHR43575:SF1">
    <property type="entry name" value="PROTEIN ABCI7, CHLOROPLASTIC"/>
    <property type="match status" value="1"/>
</dbReference>
<dbReference type="NCBIfam" id="TIGR01981">
    <property type="entry name" value="sufD"/>
    <property type="match status" value="1"/>
</dbReference>
<feature type="domain" description="SUF system FeS cluster assembly SufBD core" evidence="2">
    <location>
        <begin position="189"/>
        <end position="419"/>
    </location>
</feature>
<dbReference type="EMBL" id="CAADEW010000030">
    <property type="protein sequence ID" value="VFJ51194.1"/>
    <property type="molecule type" value="Genomic_DNA"/>
</dbReference>
<evidence type="ECO:0000259" key="3">
    <source>
        <dbReference type="Pfam" id="PF19295"/>
    </source>
</evidence>
<evidence type="ECO:0000313" key="4">
    <source>
        <dbReference type="EMBL" id="VFJ51194.1"/>
    </source>
</evidence>
<evidence type="ECO:0000259" key="2">
    <source>
        <dbReference type="Pfam" id="PF01458"/>
    </source>
</evidence>
<dbReference type="PANTHER" id="PTHR43575">
    <property type="entry name" value="PROTEIN ABCI7, CHLOROPLASTIC"/>
    <property type="match status" value="1"/>
</dbReference>
<dbReference type="InterPro" id="IPR037284">
    <property type="entry name" value="SUF_FeS_clus_asmbl_SufBD_sf"/>
</dbReference>
<sequence length="462" mass="51192">MNIVDHYRAEFSSRDGYFLGTTAAQLHRRRHDALDRFANLGFPSSRQEAWKYTPIDTITQRPYKPWDVWSQDSETPGKVWPQPNRDDLFDLYPPHPDSYCLVFVNGRHDQSLSQSGNLPIGITVGNLVHYLDAPPKALEEHLDRHVATASSNGFAALNSAFLSEGAFIHLAPDTIIDAPIHLLFISTLDDDEAIIHPRVLIVAEENSTVEVVEHFTSLGGGHYFTNAVTEISLGTNANLKHCKIQTEARQALHVATLQAYQAKDSHFASHSVSLGGRLTRNDINAVIGAEGSECTLDGLYMADGRQHVDYHTRIEHAKPHGTSHQRYKGVLMGKARGVFNGQIYVHPDAQHTDATQRNENLLLSRDAEVNTEPQLNIFADDVQCAHGATVGQLDKNMIFYLRARGIPADTAFNMLTYGFINEILDLAPIAAIKPKLGEIVLAKLPDADKLKDQVLELVPHAA</sequence>